<accession>A0A6A6W719</accession>
<dbReference type="Gene3D" id="3.40.30.10">
    <property type="entry name" value="Glutaredoxin"/>
    <property type="match status" value="1"/>
</dbReference>
<dbReference type="SUPFAM" id="SSF47616">
    <property type="entry name" value="GST C-terminal domain-like"/>
    <property type="match status" value="1"/>
</dbReference>
<dbReference type="Gene3D" id="1.20.1050.10">
    <property type="match status" value="1"/>
</dbReference>
<evidence type="ECO:0000313" key="1">
    <source>
        <dbReference type="EMBL" id="KAF2758652.1"/>
    </source>
</evidence>
<dbReference type="OrthoDB" id="2309723at2759"/>
<gene>
    <name evidence="1" type="ORF">EJ05DRAFT_510552</name>
</gene>
<protein>
    <submittedName>
        <fullName evidence="1">Uncharacterized protein</fullName>
    </submittedName>
</protein>
<keyword evidence="2" id="KW-1185">Reference proteome</keyword>
<dbReference type="EMBL" id="ML996571">
    <property type="protein sequence ID" value="KAF2758652.1"/>
    <property type="molecule type" value="Genomic_DNA"/>
</dbReference>
<evidence type="ECO:0000313" key="2">
    <source>
        <dbReference type="Proteomes" id="UP000799437"/>
    </source>
</evidence>
<dbReference type="GeneID" id="54489239"/>
<name>A0A6A6W719_9PEZI</name>
<reference evidence="1" key="1">
    <citation type="journal article" date="2020" name="Stud. Mycol.">
        <title>101 Dothideomycetes genomes: a test case for predicting lifestyles and emergence of pathogens.</title>
        <authorList>
            <person name="Haridas S."/>
            <person name="Albert R."/>
            <person name="Binder M."/>
            <person name="Bloem J."/>
            <person name="Labutti K."/>
            <person name="Salamov A."/>
            <person name="Andreopoulos B."/>
            <person name="Baker S."/>
            <person name="Barry K."/>
            <person name="Bills G."/>
            <person name="Bluhm B."/>
            <person name="Cannon C."/>
            <person name="Castanera R."/>
            <person name="Culley D."/>
            <person name="Daum C."/>
            <person name="Ezra D."/>
            <person name="Gonzalez J."/>
            <person name="Henrissat B."/>
            <person name="Kuo A."/>
            <person name="Liang C."/>
            <person name="Lipzen A."/>
            <person name="Lutzoni F."/>
            <person name="Magnuson J."/>
            <person name="Mondo S."/>
            <person name="Nolan M."/>
            <person name="Ohm R."/>
            <person name="Pangilinan J."/>
            <person name="Park H.-J."/>
            <person name="Ramirez L."/>
            <person name="Alfaro M."/>
            <person name="Sun H."/>
            <person name="Tritt A."/>
            <person name="Yoshinaga Y."/>
            <person name="Zwiers L.-H."/>
            <person name="Turgeon B."/>
            <person name="Goodwin S."/>
            <person name="Spatafora J."/>
            <person name="Crous P."/>
            <person name="Grigoriev I."/>
        </authorList>
    </citation>
    <scope>NUCLEOTIDE SEQUENCE</scope>
    <source>
        <strain evidence="1">CBS 121739</strain>
    </source>
</reference>
<dbReference type="AlphaFoldDB" id="A0A6A6W719"/>
<proteinExistence type="predicted"/>
<dbReference type="RefSeq" id="XP_033601103.1">
    <property type="nucleotide sequence ID" value="XM_033748185.1"/>
</dbReference>
<sequence length="131" mass="14445">MVLDQDCWHGNRYLVETYEKSTRLLPSDRAHRVNVRVWVSAAEGTFLVHALAILYGSGAAPDAADTLQAGLAGVSNANFLVDDGMKIADTMIEFSVVFILKMGFGTKGRSWPAVEKWLANVQNQELYKKAV</sequence>
<organism evidence="1 2">
    <name type="scientific">Pseudovirgaria hyperparasitica</name>
    <dbReference type="NCBI Taxonomy" id="470096"/>
    <lineage>
        <taxon>Eukaryota</taxon>
        <taxon>Fungi</taxon>
        <taxon>Dikarya</taxon>
        <taxon>Ascomycota</taxon>
        <taxon>Pezizomycotina</taxon>
        <taxon>Dothideomycetes</taxon>
        <taxon>Dothideomycetes incertae sedis</taxon>
        <taxon>Acrospermales</taxon>
        <taxon>Acrospermaceae</taxon>
        <taxon>Pseudovirgaria</taxon>
    </lineage>
</organism>
<dbReference type="Proteomes" id="UP000799437">
    <property type="component" value="Unassembled WGS sequence"/>
</dbReference>
<dbReference type="InterPro" id="IPR036282">
    <property type="entry name" value="Glutathione-S-Trfase_C_sf"/>
</dbReference>